<dbReference type="EMBL" id="LGVG01000018">
    <property type="protein sequence ID" value="KNE26831.1"/>
    <property type="molecule type" value="Genomic_DNA"/>
</dbReference>
<reference evidence="1 2" key="1">
    <citation type="submission" date="2015-07" db="EMBL/GenBank/DDBJ databases">
        <title>Draft genome of Achromobacter spanius.</title>
        <authorList>
            <person name="Wang X."/>
        </authorList>
    </citation>
    <scope>NUCLEOTIDE SEQUENCE [LARGE SCALE GENOMIC DNA]</scope>
    <source>
        <strain evidence="1 2">CGMCC9173</strain>
    </source>
</reference>
<sequence length="70" mass="7799">MIIEAFERPDGLWSFRRIAMLGVQQDARTYPTCEAAVKAANAQYPHESVSIISCQSQEQEGIKQADARDA</sequence>
<protein>
    <submittedName>
        <fullName evidence="1">Uncharacterized protein</fullName>
    </submittedName>
</protein>
<evidence type="ECO:0000313" key="2">
    <source>
        <dbReference type="Proteomes" id="UP000037511"/>
    </source>
</evidence>
<evidence type="ECO:0000313" key="1">
    <source>
        <dbReference type="EMBL" id="KNE26831.1"/>
    </source>
</evidence>
<comment type="caution">
    <text evidence="1">The sequence shown here is derived from an EMBL/GenBank/DDBJ whole genome shotgun (WGS) entry which is preliminary data.</text>
</comment>
<dbReference type="RefSeq" id="WP_050447753.1">
    <property type="nucleotide sequence ID" value="NZ_JAOEJJ010000002.1"/>
</dbReference>
<name>A0AAW3I2C6_9BURK</name>
<organism evidence="1 2">
    <name type="scientific">Achromobacter spanius</name>
    <dbReference type="NCBI Taxonomy" id="217203"/>
    <lineage>
        <taxon>Bacteria</taxon>
        <taxon>Pseudomonadati</taxon>
        <taxon>Pseudomonadota</taxon>
        <taxon>Betaproteobacteria</taxon>
        <taxon>Burkholderiales</taxon>
        <taxon>Alcaligenaceae</taxon>
        <taxon>Achromobacter</taxon>
    </lineage>
</organism>
<dbReference type="Proteomes" id="UP000037511">
    <property type="component" value="Unassembled WGS sequence"/>
</dbReference>
<accession>A0AAW3I2C6</accession>
<gene>
    <name evidence="1" type="ORF">AFM18_15410</name>
</gene>
<proteinExistence type="predicted"/>
<dbReference type="AlphaFoldDB" id="A0AAW3I2C6"/>